<dbReference type="InterPro" id="IPR036388">
    <property type="entry name" value="WH-like_DNA-bd_sf"/>
</dbReference>
<gene>
    <name evidence="7" type="ORF">F7D20_12765</name>
</gene>
<dbReference type="GO" id="GO:0006352">
    <property type="term" value="P:DNA-templated transcription initiation"/>
    <property type="evidence" value="ECO:0007669"/>
    <property type="project" value="InterPro"/>
</dbReference>
<dbReference type="RefSeq" id="WP_158464368.1">
    <property type="nucleotide sequence ID" value="NZ_VZAD01000098.1"/>
</dbReference>
<dbReference type="EMBL" id="VZAD01000098">
    <property type="protein sequence ID" value="MQP12807.1"/>
    <property type="molecule type" value="Genomic_DNA"/>
</dbReference>
<evidence type="ECO:0000259" key="6">
    <source>
        <dbReference type="Pfam" id="PF08281"/>
    </source>
</evidence>
<dbReference type="NCBIfam" id="TIGR02937">
    <property type="entry name" value="sigma70-ECF"/>
    <property type="match status" value="1"/>
</dbReference>
<dbReference type="GO" id="GO:0016987">
    <property type="term" value="F:sigma factor activity"/>
    <property type="evidence" value="ECO:0007669"/>
    <property type="project" value="UniProtKB-KW"/>
</dbReference>
<comment type="similarity">
    <text evidence="1">Belongs to the sigma-70 factor family. ECF subfamily.</text>
</comment>
<keyword evidence="2" id="KW-0805">Transcription regulation</keyword>
<name>A0A6A7WE98_9BACT</name>
<dbReference type="GO" id="GO:0003677">
    <property type="term" value="F:DNA binding"/>
    <property type="evidence" value="ECO:0007669"/>
    <property type="project" value="InterPro"/>
</dbReference>
<evidence type="ECO:0000256" key="1">
    <source>
        <dbReference type="ARBA" id="ARBA00010641"/>
    </source>
</evidence>
<dbReference type="InterPro" id="IPR013324">
    <property type="entry name" value="RNA_pol_sigma_r3/r4-like"/>
</dbReference>
<dbReference type="InterPro" id="IPR007627">
    <property type="entry name" value="RNA_pol_sigma70_r2"/>
</dbReference>
<dbReference type="Pfam" id="PF04542">
    <property type="entry name" value="Sigma70_r2"/>
    <property type="match status" value="1"/>
</dbReference>
<proteinExistence type="inferred from homology"/>
<dbReference type="PANTHER" id="PTHR43133">
    <property type="entry name" value="RNA POLYMERASE ECF-TYPE SIGMA FACTO"/>
    <property type="match status" value="1"/>
</dbReference>
<evidence type="ECO:0000256" key="3">
    <source>
        <dbReference type="ARBA" id="ARBA00023082"/>
    </source>
</evidence>
<dbReference type="PANTHER" id="PTHR43133:SF46">
    <property type="entry name" value="RNA POLYMERASE SIGMA-70 FACTOR ECF SUBFAMILY"/>
    <property type="match status" value="1"/>
</dbReference>
<reference evidence="7 8" key="1">
    <citation type="submission" date="2019-09" db="EMBL/GenBank/DDBJ databases">
        <title>Distinct polysaccharide growth profiles of human intestinal Prevotella copri isolates.</title>
        <authorList>
            <person name="Fehlner-Peach H."/>
            <person name="Magnabosco C."/>
            <person name="Raghavan V."/>
            <person name="Scher J.U."/>
            <person name="Tett A."/>
            <person name="Cox L.M."/>
            <person name="Gottsegen C."/>
            <person name="Watters A."/>
            <person name="Wiltshire- Gordon J.D."/>
            <person name="Segata N."/>
            <person name="Bonneau R."/>
            <person name="Littman D.R."/>
        </authorList>
    </citation>
    <scope>NUCLEOTIDE SEQUENCE [LARGE SCALE GENOMIC DNA]</scope>
    <source>
        <strain evidence="8">iAQ1173</strain>
    </source>
</reference>
<evidence type="ECO:0000259" key="5">
    <source>
        <dbReference type="Pfam" id="PF04542"/>
    </source>
</evidence>
<dbReference type="OrthoDB" id="1034453at2"/>
<evidence type="ECO:0000256" key="4">
    <source>
        <dbReference type="ARBA" id="ARBA00023163"/>
    </source>
</evidence>
<feature type="domain" description="RNA polymerase sigma-70 region 2" evidence="5">
    <location>
        <begin position="18"/>
        <end position="81"/>
    </location>
</feature>
<keyword evidence="4" id="KW-0804">Transcription</keyword>
<keyword evidence="8" id="KW-1185">Reference proteome</keyword>
<dbReference type="InterPro" id="IPR014284">
    <property type="entry name" value="RNA_pol_sigma-70_dom"/>
</dbReference>
<organism evidence="7 8">
    <name type="scientific">Segatella copri</name>
    <dbReference type="NCBI Taxonomy" id="165179"/>
    <lineage>
        <taxon>Bacteria</taxon>
        <taxon>Pseudomonadati</taxon>
        <taxon>Bacteroidota</taxon>
        <taxon>Bacteroidia</taxon>
        <taxon>Bacteroidales</taxon>
        <taxon>Prevotellaceae</taxon>
        <taxon>Segatella</taxon>
    </lineage>
</organism>
<dbReference type="Proteomes" id="UP000384372">
    <property type="component" value="Unassembled WGS sequence"/>
</dbReference>
<dbReference type="InterPro" id="IPR013325">
    <property type="entry name" value="RNA_pol_sigma_r2"/>
</dbReference>
<dbReference type="Pfam" id="PF08281">
    <property type="entry name" value="Sigma70_r4_2"/>
    <property type="match status" value="1"/>
</dbReference>
<evidence type="ECO:0000256" key="2">
    <source>
        <dbReference type="ARBA" id="ARBA00023015"/>
    </source>
</evidence>
<dbReference type="AlphaFoldDB" id="A0A6A7WE98"/>
<evidence type="ECO:0000313" key="7">
    <source>
        <dbReference type="EMBL" id="MQP12807.1"/>
    </source>
</evidence>
<evidence type="ECO:0000313" key="8">
    <source>
        <dbReference type="Proteomes" id="UP000384372"/>
    </source>
</evidence>
<dbReference type="SUPFAM" id="SSF88659">
    <property type="entry name" value="Sigma3 and sigma4 domains of RNA polymerase sigma factors"/>
    <property type="match status" value="1"/>
</dbReference>
<dbReference type="Gene3D" id="1.10.1740.10">
    <property type="match status" value="1"/>
</dbReference>
<comment type="caution">
    <text evidence="7">The sequence shown here is derived from an EMBL/GenBank/DDBJ whole genome shotgun (WGS) entry which is preliminary data.</text>
</comment>
<accession>A0A6A7WE98</accession>
<dbReference type="SUPFAM" id="SSF88946">
    <property type="entry name" value="Sigma2 domain of RNA polymerase sigma factors"/>
    <property type="match status" value="1"/>
</dbReference>
<protein>
    <submittedName>
        <fullName evidence="7">Sigma-70 family RNA polymerase sigma factor</fullName>
    </submittedName>
</protein>
<feature type="domain" description="RNA polymerase sigma factor 70 region 4 type 2" evidence="6">
    <location>
        <begin position="115"/>
        <end position="164"/>
    </location>
</feature>
<dbReference type="InterPro" id="IPR013249">
    <property type="entry name" value="RNA_pol_sigma70_r4_t2"/>
</dbReference>
<keyword evidence="3" id="KW-0731">Sigma factor</keyword>
<sequence length="174" mass="20308">MDYTITKQAIIADYYTFHYEELLAFVASRLHIYSDEAEDIVQNVFLRLLQTDKMITPITLPCLVYTMARHLICDFWRHRKRVEEHEHFIQGSMGTAGCGESVEMVYSVVEITELMERGIARLSEKQRKVYRLNVCDGMKVGEISRELGLNYKCVENRLGAARKEVRGYMKRMLA</sequence>
<dbReference type="Gene3D" id="1.10.10.10">
    <property type="entry name" value="Winged helix-like DNA-binding domain superfamily/Winged helix DNA-binding domain"/>
    <property type="match status" value="1"/>
</dbReference>
<dbReference type="InterPro" id="IPR039425">
    <property type="entry name" value="RNA_pol_sigma-70-like"/>
</dbReference>